<dbReference type="HAMAP" id="MF_01384">
    <property type="entry name" value="UreD"/>
    <property type="match status" value="1"/>
</dbReference>
<comment type="function">
    <text evidence="4">Required for maturation of urease via the functional incorporation of the urease nickel metallocenter.</text>
</comment>
<dbReference type="GO" id="GO:0016151">
    <property type="term" value="F:nickel cation binding"/>
    <property type="evidence" value="ECO:0007669"/>
    <property type="project" value="UniProtKB-UniRule"/>
</dbReference>
<keyword evidence="3 4" id="KW-0143">Chaperone</keyword>
<comment type="subunit">
    <text evidence="4">UreD, UreF and UreG form a complex that acts as a GTP-hydrolysis-dependent molecular chaperone, activating the urease apoprotein by helping to assemble the nickel containing metallocenter of UreC. The UreE protein probably delivers the nickel.</text>
</comment>
<dbReference type="GO" id="GO:0005737">
    <property type="term" value="C:cytoplasm"/>
    <property type="evidence" value="ECO:0007669"/>
    <property type="project" value="UniProtKB-SubCell"/>
</dbReference>
<gene>
    <name evidence="4" type="primary">ureD</name>
    <name evidence="5" type="ORF">ALP10_04701</name>
</gene>
<dbReference type="AlphaFoldDB" id="A0A3M6DA82"/>
<comment type="caution">
    <text evidence="5">The sequence shown here is derived from an EMBL/GenBank/DDBJ whole genome shotgun (WGS) entry which is preliminary data.</text>
</comment>
<evidence type="ECO:0000256" key="1">
    <source>
        <dbReference type="ARBA" id="ARBA00007177"/>
    </source>
</evidence>
<dbReference type="InterPro" id="IPR002669">
    <property type="entry name" value="UreD"/>
</dbReference>
<reference evidence="5 6" key="1">
    <citation type="submission" date="2018-08" db="EMBL/GenBank/DDBJ databases">
        <title>Recombination of ecologically and evolutionarily significant loci maintains genetic cohesion in the Pseudomonas syringae species complex.</title>
        <authorList>
            <person name="Dillon M."/>
            <person name="Thakur S."/>
            <person name="Almeida R.N.D."/>
            <person name="Weir B.S."/>
            <person name="Guttman D.S."/>
        </authorList>
    </citation>
    <scope>NUCLEOTIDE SEQUENCE [LARGE SCALE GENOMIC DNA]</scope>
    <source>
        <strain evidence="5 6">ICMP 3263</strain>
    </source>
</reference>
<keyword evidence="4" id="KW-0963">Cytoplasm</keyword>
<name>A0A3M6DA82_9PSED</name>
<dbReference type="PANTHER" id="PTHR33643">
    <property type="entry name" value="UREASE ACCESSORY PROTEIN D"/>
    <property type="match status" value="1"/>
</dbReference>
<evidence type="ECO:0000313" key="5">
    <source>
        <dbReference type="EMBL" id="RMV53025.1"/>
    </source>
</evidence>
<sequence>MVRPPMNAHQTLLPAKAPTTARIAFSKAPSGASYVSRQEVGYPFHLGRTLTLPQDPPGMAAIYLQSCSGGLFAGEALHLDLHAGPGTQVHVSTGAATVAHSMLEQSARQTVTLVAEPGALLEYLPMATILFPQTRLHSQVNVTLHPGARVMLCDAFCLHTPPGSEGLPDFYRADLQIHCPDGKLLAGDRLAMTGADLQRRLPGVSGQLQALATFMLVGQGLPVEGLQQALRAALAEVPESYPGVSALPNDCGLSVRIMTADAVALRNALHQAWACVRQQLTGVAPRVRRK</sequence>
<organism evidence="5 6">
    <name type="scientific">Pseudomonas syringae pv. helianthi</name>
    <dbReference type="NCBI Taxonomy" id="251654"/>
    <lineage>
        <taxon>Bacteria</taxon>
        <taxon>Pseudomonadati</taxon>
        <taxon>Pseudomonadota</taxon>
        <taxon>Gammaproteobacteria</taxon>
        <taxon>Pseudomonadales</taxon>
        <taxon>Pseudomonadaceae</taxon>
        <taxon>Pseudomonas</taxon>
    </lineage>
</organism>
<dbReference type="Proteomes" id="UP000279173">
    <property type="component" value="Unassembled WGS sequence"/>
</dbReference>
<comment type="similarity">
    <text evidence="1 4">Belongs to the UreD family.</text>
</comment>
<accession>A0A3M6DA82</accession>
<evidence type="ECO:0000256" key="2">
    <source>
        <dbReference type="ARBA" id="ARBA00022988"/>
    </source>
</evidence>
<comment type="subcellular location">
    <subcellularLocation>
        <location evidence="4">Cytoplasm</location>
    </subcellularLocation>
</comment>
<protein>
    <recommendedName>
        <fullName evidence="4">Urease accessory protein UreD</fullName>
    </recommendedName>
</protein>
<proteinExistence type="inferred from homology"/>
<evidence type="ECO:0000313" key="6">
    <source>
        <dbReference type="Proteomes" id="UP000279173"/>
    </source>
</evidence>
<dbReference type="Pfam" id="PF01774">
    <property type="entry name" value="UreD"/>
    <property type="match status" value="1"/>
</dbReference>
<evidence type="ECO:0000256" key="3">
    <source>
        <dbReference type="ARBA" id="ARBA00023186"/>
    </source>
</evidence>
<dbReference type="EMBL" id="RBUT01000014">
    <property type="protein sequence ID" value="RMV53025.1"/>
    <property type="molecule type" value="Genomic_DNA"/>
</dbReference>
<keyword evidence="2 4" id="KW-0996">Nickel insertion</keyword>
<evidence type="ECO:0000256" key="4">
    <source>
        <dbReference type="HAMAP-Rule" id="MF_01384"/>
    </source>
</evidence>
<dbReference type="PANTHER" id="PTHR33643:SF1">
    <property type="entry name" value="UREASE ACCESSORY PROTEIN D"/>
    <property type="match status" value="1"/>
</dbReference>